<dbReference type="GO" id="GO:0001522">
    <property type="term" value="P:pseudouridine synthesis"/>
    <property type="evidence" value="ECO:0007669"/>
    <property type="project" value="InterPro"/>
</dbReference>
<dbReference type="GO" id="GO:0009982">
    <property type="term" value="F:pseudouridine synthase activity"/>
    <property type="evidence" value="ECO:0007669"/>
    <property type="project" value="InterPro"/>
</dbReference>
<protein>
    <recommendedName>
        <fullName evidence="1">Pseudouridine synthase I TruA alpha/beta domain-containing protein</fullName>
    </recommendedName>
</protein>
<dbReference type="Gene3D" id="3.30.70.660">
    <property type="entry name" value="Pseudouridine synthase I, catalytic domain, C-terminal subdomain"/>
    <property type="match status" value="1"/>
</dbReference>
<proteinExistence type="predicted"/>
<feature type="non-terminal residue" evidence="2">
    <location>
        <position position="1"/>
    </location>
</feature>
<feature type="domain" description="Pseudouridine synthase I TruA alpha/beta" evidence="1">
    <location>
        <begin position="1"/>
        <end position="46"/>
    </location>
</feature>
<evidence type="ECO:0000259" key="1">
    <source>
        <dbReference type="Pfam" id="PF01416"/>
    </source>
</evidence>
<dbReference type="Pfam" id="PF01416">
    <property type="entry name" value="PseudoU_synth_1"/>
    <property type="match status" value="1"/>
</dbReference>
<dbReference type="InterPro" id="IPR020097">
    <property type="entry name" value="PsdUridine_synth_TruA_a/b_dom"/>
</dbReference>
<name>A0A382HMI3_9ZZZZ</name>
<dbReference type="InterPro" id="IPR020103">
    <property type="entry name" value="PsdUridine_synth_cat_dom_sf"/>
</dbReference>
<dbReference type="SUPFAM" id="SSF55120">
    <property type="entry name" value="Pseudouridine synthase"/>
    <property type="match status" value="1"/>
</dbReference>
<dbReference type="InterPro" id="IPR020095">
    <property type="entry name" value="PsdUridine_synth_TruA_C"/>
</dbReference>
<evidence type="ECO:0000313" key="2">
    <source>
        <dbReference type="EMBL" id="SVB88510.1"/>
    </source>
</evidence>
<dbReference type="GO" id="GO:0003723">
    <property type="term" value="F:RNA binding"/>
    <property type="evidence" value="ECO:0007669"/>
    <property type="project" value="InterPro"/>
</dbReference>
<dbReference type="EMBL" id="UINC01062165">
    <property type="protein sequence ID" value="SVB88510.1"/>
    <property type="molecule type" value="Genomic_DNA"/>
</dbReference>
<sequence>VGALVDVGAGGRPIGWIPELLSLADRSAGSRTASPNGLALINVAYPPEFGIPQEAGLPHVYRMLDIAGF</sequence>
<organism evidence="2">
    <name type="scientific">marine metagenome</name>
    <dbReference type="NCBI Taxonomy" id="408172"/>
    <lineage>
        <taxon>unclassified sequences</taxon>
        <taxon>metagenomes</taxon>
        <taxon>ecological metagenomes</taxon>
    </lineage>
</organism>
<dbReference type="AlphaFoldDB" id="A0A382HMI3"/>
<accession>A0A382HMI3</accession>
<reference evidence="2" key="1">
    <citation type="submission" date="2018-05" db="EMBL/GenBank/DDBJ databases">
        <authorList>
            <person name="Lanie J.A."/>
            <person name="Ng W.-L."/>
            <person name="Kazmierczak K.M."/>
            <person name="Andrzejewski T.M."/>
            <person name="Davidsen T.M."/>
            <person name="Wayne K.J."/>
            <person name="Tettelin H."/>
            <person name="Glass J.I."/>
            <person name="Rusch D."/>
            <person name="Podicherti R."/>
            <person name="Tsui H.-C.T."/>
            <person name="Winkler M.E."/>
        </authorList>
    </citation>
    <scope>NUCLEOTIDE SEQUENCE</scope>
</reference>
<gene>
    <name evidence="2" type="ORF">METZ01_LOCUS241364</name>
</gene>